<feature type="transmembrane region" description="Helical" evidence="2">
    <location>
        <begin position="166"/>
        <end position="185"/>
    </location>
</feature>
<accession>A0A9D3PNZ3</accession>
<name>A0A9D3PNZ3_MEGAT</name>
<evidence type="ECO:0008006" key="5">
    <source>
        <dbReference type="Google" id="ProtNLM"/>
    </source>
</evidence>
<evidence type="ECO:0000313" key="3">
    <source>
        <dbReference type="EMBL" id="KAG7464604.1"/>
    </source>
</evidence>
<dbReference type="OrthoDB" id="8958625at2759"/>
<evidence type="ECO:0000313" key="4">
    <source>
        <dbReference type="Proteomes" id="UP001046870"/>
    </source>
</evidence>
<gene>
    <name evidence="3" type="ORF">MATL_G00167400</name>
</gene>
<feature type="region of interest" description="Disordered" evidence="1">
    <location>
        <begin position="1"/>
        <end position="22"/>
    </location>
</feature>
<keyword evidence="2" id="KW-0812">Transmembrane</keyword>
<dbReference type="EMBL" id="JAFDVH010000014">
    <property type="protein sequence ID" value="KAG7464604.1"/>
    <property type="molecule type" value="Genomic_DNA"/>
</dbReference>
<reference evidence="3" key="1">
    <citation type="submission" date="2021-01" db="EMBL/GenBank/DDBJ databases">
        <authorList>
            <person name="Zahm M."/>
            <person name="Roques C."/>
            <person name="Cabau C."/>
            <person name="Klopp C."/>
            <person name="Donnadieu C."/>
            <person name="Jouanno E."/>
            <person name="Lampietro C."/>
            <person name="Louis A."/>
            <person name="Herpin A."/>
            <person name="Echchiki A."/>
            <person name="Berthelot C."/>
            <person name="Parey E."/>
            <person name="Roest-Crollius H."/>
            <person name="Braasch I."/>
            <person name="Postlethwait J."/>
            <person name="Bobe J."/>
            <person name="Montfort J."/>
            <person name="Bouchez O."/>
            <person name="Begum T."/>
            <person name="Mejri S."/>
            <person name="Adams A."/>
            <person name="Chen W.-J."/>
            <person name="Guiguen Y."/>
        </authorList>
    </citation>
    <scope>NUCLEOTIDE SEQUENCE</scope>
    <source>
        <strain evidence="3">YG-15Mar2019-1</strain>
        <tissue evidence="3">Brain</tissue>
    </source>
</reference>
<evidence type="ECO:0000256" key="2">
    <source>
        <dbReference type="SAM" id="Phobius"/>
    </source>
</evidence>
<comment type="caution">
    <text evidence="3">The sequence shown here is derived from an EMBL/GenBank/DDBJ whole genome shotgun (WGS) entry which is preliminary data.</text>
</comment>
<keyword evidence="2" id="KW-1133">Transmembrane helix</keyword>
<dbReference type="Proteomes" id="UP001046870">
    <property type="component" value="Chromosome 14"/>
</dbReference>
<dbReference type="AlphaFoldDB" id="A0A9D3PNZ3"/>
<feature type="transmembrane region" description="Helical" evidence="2">
    <location>
        <begin position="102"/>
        <end position="122"/>
    </location>
</feature>
<feature type="transmembrane region" description="Helical" evidence="2">
    <location>
        <begin position="76"/>
        <end position="95"/>
    </location>
</feature>
<protein>
    <recommendedName>
        <fullName evidence="5">Membrane-spanning 4-domains subfamily A member 4A-like</fullName>
    </recommendedName>
</protein>
<evidence type="ECO:0000256" key="1">
    <source>
        <dbReference type="SAM" id="MobiDB-lite"/>
    </source>
</evidence>
<feature type="transmembrane region" description="Helical" evidence="2">
    <location>
        <begin position="42"/>
        <end position="64"/>
    </location>
</feature>
<sequence>MEAIPLNEQPPIFRTGNEGNPPAADTFQQNPQQKYLEAKPKALGVTQITLSVFLISMSLAGLATDMDEVKLSMTRISELIGSLIVIIAGTVAVAAQNLHLPTLRACFAMQVLACIVSLINIANTSMEQIGNFVHYDCRWNSTDNDLEQSPLCQKIMTVSLLYHGEGILIDMAVAAICVTLAAYCCKVMNC</sequence>
<proteinExistence type="predicted"/>
<organism evidence="3 4">
    <name type="scientific">Megalops atlanticus</name>
    <name type="common">Tarpon</name>
    <name type="synonym">Clupea gigantea</name>
    <dbReference type="NCBI Taxonomy" id="7932"/>
    <lineage>
        <taxon>Eukaryota</taxon>
        <taxon>Metazoa</taxon>
        <taxon>Chordata</taxon>
        <taxon>Craniata</taxon>
        <taxon>Vertebrata</taxon>
        <taxon>Euteleostomi</taxon>
        <taxon>Actinopterygii</taxon>
        <taxon>Neopterygii</taxon>
        <taxon>Teleostei</taxon>
        <taxon>Elopiformes</taxon>
        <taxon>Megalopidae</taxon>
        <taxon>Megalops</taxon>
    </lineage>
</organism>
<keyword evidence="2" id="KW-0472">Membrane</keyword>
<keyword evidence="4" id="KW-1185">Reference proteome</keyword>